<dbReference type="Proteomes" id="UP000445000">
    <property type="component" value="Unassembled WGS sequence"/>
</dbReference>
<feature type="domain" description="Polypeptide-transport-associated ShlB-type" evidence="5">
    <location>
        <begin position="52"/>
        <end position="127"/>
    </location>
</feature>
<evidence type="ECO:0000256" key="3">
    <source>
        <dbReference type="ARBA" id="ARBA00023237"/>
    </source>
</evidence>
<dbReference type="PANTHER" id="PTHR34597:SF1">
    <property type="entry name" value="HEME_HEMOPEXIN TRANSPORTER PROTEIN HUXB"/>
    <property type="match status" value="1"/>
</dbReference>
<proteinExistence type="predicted"/>
<keyword evidence="3" id="KW-0998">Cell outer membrane</keyword>
<dbReference type="GO" id="GO:0098046">
    <property type="term" value="C:type V protein secretion system complex"/>
    <property type="evidence" value="ECO:0007669"/>
    <property type="project" value="TreeGrafter"/>
</dbReference>
<dbReference type="Gene3D" id="2.40.160.50">
    <property type="entry name" value="membrane protein fhac: a member of the omp85/tpsb transporter family"/>
    <property type="match status" value="1"/>
</dbReference>
<sequence length="539" mass="58033">MLPAAAFGQARPDAGRLLEQVAPEPPAPEQSKVPLQVQERPAIKLPVGESIAVTRLNITGATRFPVEQLHAAIASEAEGKTLSLAQLQGVAQLLTNYYRERGYLLTRAYLPAQQIEGGVVEIAILEGRLSQVRIENEGAVKGPALAPLRSLPTDEPLSTSELEHALLLAADLPGVDIRSTLTPGASVGTSDLLVDVTGGRRFTGALSADTYGNRATGAARAGANVSFNNPLNVGDRLSVDAMASAEDLYHVRAGYQLPITPWGTRMGVSYAWLDYALGDEFEALDADGTAKVASLHLQQPFIRSRGFNLAGELQYDDKDLEDRLGAFDVASDKRLHNWTLGLSGDFRDSAGRGANAFGVHYTRGRLDLDPLSRVLDAFTARSGGHFGKWNLGYQRLQSFTPAFSLYFSYEGQLANGNLDSAEKMSLGGAYGVRAYPQGEAAADEAQLFSLEARLRLPLQLLGDWQLTSFIDHGQARLSKDPWSVADNHRELTGAGVGLNLSSASSWSLKASVAWRLGDERATSDSDKSPRGWLHAATYF</sequence>
<comment type="caution">
    <text evidence="6">The sequence shown here is derived from an EMBL/GenBank/DDBJ whole genome shotgun (WGS) entry which is preliminary data.</text>
</comment>
<protein>
    <recommendedName>
        <fullName evidence="8">POTRA domain-containing protein</fullName>
    </recommendedName>
</protein>
<feature type="domain" description="Haemolysin activator HlyB C-terminal" evidence="4">
    <location>
        <begin position="188"/>
        <end position="499"/>
    </location>
</feature>
<dbReference type="GO" id="GO:0008320">
    <property type="term" value="F:protein transmembrane transporter activity"/>
    <property type="evidence" value="ECO:0007669"/>
    <property type="project" value="TreeGrafter"/>
</dbReference>
<dbReference type="Pfam" id="PF03865">
    <property type="entry name" value="ShlB"/>
    <property type="match status" value="1"/>
</dbReference>
<dbReference type="Pfam" id="PF08479">
    <property type="entry name" value="POTRA_2"/>
    <property type="match status" value="1"/>
</dbReference>
<organism evidence="6 7">
    <name type="scientific">Steroidobacter agaridevorans</name>
    <dbReference type="NCBI Taxonomy" id="2695856"/>
    <lineage>
        <taxon>Bacteria</taxon>
        <taxon>Pseudomonadati</taxon>
        <taxon>Pseudomonadota</taxon>
        <taxon>Gammaproteobacteria</taxon>
        <taxon>Steroidobacterales</taxon>
        <taxon>Steroidobacteraceae</taxon>
        <taxon>Steroidobacter</taxon>
    </lineage>
</organism>
<keyword evidence="1" id="KW-1134">Transmembrane beta strand</keyword>
<dbReference type="InterPro" id="IPR051544">
    <property type="entry name" value="TPS_OM_transporter"/>
</dbReference>
<evidence type="ECO:0000256" key="1">
    <source>
        <dbReference type="ARBA" id="ARBA00022452"/>
    </source>
</evidence>
<dbReference type="InterPro" id="IPR005565">
    <property type="entry name" value="Hemolysn_activator_HlyB_C"/>
</dbReference>
<evidence type="ECO:0000313" key="7">
    <source>
        <dbReference type="Proteomes" id="UP000445000"/>
    </source>
</evidence>
<gene>
    <name evidence="6" type="ORF">GCM10011487_25850</name>
</gene>
<evidence type="ECO:0000256" key="2">
    <source>
        <dbReference type="ARBA" id="ARBA00022692"/>
    </source>
</evidence>
<evidence type="ECO:0000259" key="4">
    <source>
        <dbReference type="Pfam" id="PF03865"/>
    </source>
</evidence>
<keyword evidence="7" id="KW-1185">Reference proteome</keyword>
<dbReference type="Gene3D" id="3.10.20.310">
    <property type="entry name" value="membrane protein fhac"/>
    <property type="match status" value="1"/>
</dbReference>
<evidence type="ECO:0000259" key="5">
    <source>
        <dbReference type="Pfam" id="PF08479"/>
    </source>
</evidence>
<dbReference type="GO" id="GO:0046819">
    <property type="term" value="P:protein secretion by the type V secretion system"/>
    <property type="evidence" value="ECO:0007669"/>
    <property type="project" value="TreeGrafter"/>
</dbReference>
<keyword evidence="2" id="KW-0812">Transmembrane</keyword>
<accession>A0A829YBR6</accession>
<reference evidence="7" key="1">
    <citation type="submission" date="2020-01" db="EMBL/GenBank/DDBJ databases">
        <title>'Steroidobacter agaridevorans' sp. nov., agar-degrading bacteria isolated from rhizosphere soils.</title>
        <authorList>
            <person name="Ikenaga M."/>
            <person name="Kataoka M."/>
            <person name="Murouchi A."/>
            <person name="Katsuragi S."/>
            <person name="Sakai M."/>
        </authorList>
    </citation>
    <scope>NUCLEOTIDE SEQUENCE [LARGE SCALE GENOMIC DNA]</scope>
    <source>
        <strain evidence="7">YU21-B</strain>
    </source>
</reference>
<dbReference type="InterPro" id="IPR013686">
    <property type="entry name" value="Polypept-transport_assoc_ShlB"/>
</dbReference>
<name>A0A829YBR6_9GAMM</name>
<keyword evidence="1" id="KW-0472">Membrane</keyword>
<evidence type="ECO:0008006" key="8">
    <source>
        <dbReference type="Google" id="ProtNLM"/>
    </source>
</evidence>
<dbReference type="EMBL" id="BLJN01000002">
    <property type="protein sequence ID" value="GFE80585.1"/>
    <property type="molecule type" value="Genomic_DNA"/>
</dbReference>
<dbReference type="PANTHER" id="PTHR34597">
    <property type="entry name" value="SLR1661 PROTEIN"/>
    <property type="match status" value="1"/>
</dbReference>
<dbReference type="AlphaFoldDB" id="A0A829YBR6"/>
<evidence type="ECO:0000313" key="6">
    <source>
        <dbReference type="EMBL" id="GFE80585.1"/>
    </source>
</evidence>